<evidence type="ECO:0000259" key="6">
    <source>
        <dbReference type="Pfam" id="PF13525"/>
    </source>
</evidence>
<feature type="repeat" description="TPR" evidence="4">
    <location>
        <begin position="93"/>
        <end position="126"/>
    </location>
</feature>
<dbReference type="InterPro" id="IPR017689">
    <property type="entry name" value="BamD"/>
</dbReference>
<evidence type="ECO:0000313" key="7">
    <source>
        <dbReference type="EMBL" id="ACB76879.1"/>
    </source>
</evidence>
<protein>
    <submittedName>
        <fullName evidence="7">Tetratricopeptide TPR_2 repeat protein</fullName>
    </submittedName>
</protein>
<organism evidence="7 8">
    <name type="scientific">Opitutus terrae (strain DSM 11246 / JCM 15787 / PB90-1)</name>
    <dbReference type="NCBI Taxonomy" id="452637"/>
    <lineage>
        <taxon>Bacteria</taxon>
        <taxon>Pseudomonadati</taxon>
        <taxon>Verrucomicrobiota</taxon>
        <taxon>Opitutia</taxon>
        <taxon>Opitutales</taxon>
        <taxon>Opitutaceae</taxon>
        <taxon>Opitutus</taxon>
    </lineage>
</organism>
<dbReference type="eggNOG" id="COG4105">
    <property type="taxonomic scope" value="Bacteria"/>
</dbReference>
<dbReference type="PROSITE" id="PS51257">
    <property type="entry name" value="PROKAR_LIPOPROTEIN"/>
    <property type="match status" value="1"/>
</dbReference>
<reference evidence="7 8" key="1">
    <citation type="journal article" date="2011" name="J. Bacteriol.">
        <title>Genome sequence of the verrucomicrobium Opitutus terrae PB90-1, an abundant inhabitant of rice paddy soil ecosystems.</title>
        <authorList>
            <person name="van Passel M.W."/>
            <person name="Kant R."/>
            <person name="Palva A."/>
            <person name="Copeland A."/>
            <person name="Lucas S."/>
            <person name="Lapidus A."/>
            <person name="Glavina del Rio T."/>
            <person name="Pitluck S."/>
            <person name="Goltsman E."/>
            <person name="Clum A."/>
            <person name="Sun H."/>
            <person name="Schmutz J."/>
            <person name="Larimer F.W."/>
            <person name="Land M.L."/>
            <person name="Hauser L."/>
            <person name="Kyrpides N."/>
            <person name="Mikhailova N."/>
            <person name="Richardson P.P."/>
            <person name="Janssen P.H."/>
            <person name="de Vos W.M."/>
            <person name="Smidt H."/>
        </authorList>
    </citation>
    <scope>NUCLEOTIDE SEQUENCE [LARGE SCALE GENOMIC DNA]</scope>
    <source>
        <strain evidence="8">DSM 11246 / JCM 15787 / PB90-1</strain>
    </source>
</reference>
<name>B1ZWC7_OPITP</name>
<dbReference type="HOGENOM" id="CLU_803723_0_0_0"/>
<keyword evidence="8" id="KW-1185">Reference proteome</keyword>
<dbReference type="SUPFAM" id="SSF48452">
    <property type="entry name" value="TPR-like"/>
    <property type="match status" value="2"/>
</dbReference>
<dbReference type="Pfam" id="PF13174">
    <property type="entry name" value="TPR_6"/>
    <property type="match status" value="1"/>
</dbReference>
<dbReference type="SMART" id="SM00028">
    <property type="entry name" value="TPR"/>
    <property type="match status" value="4"/>
</dbReference>
<dbReference type="Proteomes" id="UP000007013">
    <property type="component" value="Chromosome"/>
</dbReference>
<evidence type="ECO:0000256" key="2">
    <source>
        <dbReference type="ARBA" id="ARBA00023136"/>
    </source>
</evidence>
<dbReference type="InterPro" id="IPR011990">
    <property type="entry name" value="TPR-like_helical_dom_sf"/>
</dbReference>
<keyword evidence="3" id="KW-0998">Cell outer membrane</keyword>
<gene>
    <name evidence="7" type="ordered locus">Oter_3602</name>
</gene>
<dbReference type="NCBIfam" id="TIGR03302">
    <property type="entry name" value="OM_YfiO"/>
    <property type="match status" value="1"/>
</dbReference>
<feature type="signal peptide" evidence="5">
    <location>
        <begin position="1"/>
        <end position="28"/>
    </location>
</feature>
<keyword evidence="2" id="KW-0472">Membrane</keyword>
<dbReference type="AlphaFoldDB" id="B1ZWC7"/>
<dbReference type="InterPro" id="IPR039565">
    <property type="entry name" value="BamD-like"/>
</dbReference>
<accession>B1ZWC7</accession>
<evidence type="ECO:0000313" key="8">
    <source>
        <dbReference type="Proteomes" id="UP000007013"/>
    </source>
</evidence>
<dbReference type="OrthoDB" id="187963at2"/>
<evidence type="ECO:0000256" key="3">
    <source>
        <dbReference type="ARBA" id="ARBA00023237"/>
    </source>
</evidence>
<evidence type="ECO:0000256" key="5">
    <source>
        <dbReference type="SAM" id="SignalP"/>
    </source>
</evidence>
<dbReference type="Gene3D" id="1.25.40.10">
    <property type="entry name" value="Tetratricopeptide repeat domain"/>
    <property type="match status" value="2"/>
</dbReference>
<proteinExistence type="predicted"/>
<feature type="chain" id="PRO_5002774522" evidence="5">
    <location>
        <begin position="29"/>
        <end position="345"/>
    </location>
</feature>
<dbReference type="KEGG" id="ote:Oter_3602"/>
<dbReference type="eggNOG" id="COG1729">
    <property type="taxonomic scope" value="Bacteria"/>
</dbReference>
<dbReference type="EMBL" id="CP001032">
    <property type="protein sequence ID" value="ACB76879.1"/>
    <property type="molecule type" value="Genomic_DNA"/>
</dbReference>
<dbReference type="InterPro" id="IPR019734">
    <property type="entry name" value="TPR_rpt"/>
</dbReference>
<evidence type="ECO:0000256" key="1">
    <source>
        <dbReference type="ARBA" id="ARBA00022729"/>
    </source>
</evidence>
<keyword evidence="4" id="KW-0802">TPR repeat</keyword>
<keyword evidence="1 5" id="KW-0732">Signal</keyword>
<sequence length="345" mass="39298">MPTTFARAFGALCLLFSLSCLLATAARADLVWNPNTGWRIEGGVLSEITGSDAHNALNLMNRARELEEDGSRGAAIRRYKKVAKRYPASIYASEALYRSGKLYLARRQYFRSFEAFMEVTTRYPNTKHFNDVIGEEYRIASALLDGARNRWWGWFPGFTNRSRAIDYFEIIVQTAPYSDYAPLALMNKARGHLRARETEEAIDALDRMINQYPQSLLAPDAYLKLAQTHALLVEGPNYDQGSTKEAITYYEDFLILFPNDPNVPTAAKGLDEMKQVLAESKIRIGDFYFYKRDNYTAARVFYNEAITSYPDSPVAQRARTKLAEVEAKASVKPGEAPRKKRFFFF</sequence>
<dbReference type="PROSITE" id="PS50005">
    <property type="entry name" value="TPR"/>
    <property type="match status" value="1"/>
</dbReference>
<feature type="domain" description="Outer membrane lipoprotein BamD-like" evidence="6">
    <location>
        <begin position="162"/>
        <end position="319"/>
    </location>
</feature>
<dbReference type="RefSeq" id="WP_012376408.1">
    <property type="nucleotide sequence ID" value="NC_010571.1"/>
</dbReference>
<dbReference type="STRING" id="452637.Oter_3602"/>
<dbReference type="Pfam" id="PF13525">
    <property type="entry name" value="YfiO"/>
    <property type="match status" value="1"/>
</dbReference>
<evidence type="ECO:0000256" key="4">
    <source>
        <dbReference type="PROSITE-ProRule" id="PRU00339"/>
    </source>
</evidence>